<reference evidence="5" key="1">
    <citation type="submission" date="2021-02" db="EMBL/GenBank/DDBJ databases">
        <title>First Annotated Genome of the Yellow-green Alga Tribonema minus.</title>
        <authorList>
            <person name="Mahan K.M."/>
        </authorList>
    </citation>
    <scope>NUCLEOTIDE SEQUENCE</scope>
    <source>
        <strain evidence="5">UTEX B ZZ1240</strain>
    </source>
</reference>
<keyword evidence="6" id="KW-1185">Reference proteome</keyword>
<keyword evidence="2" id="KW-0521">NADP</keyword>
<dbReference type="GO" id="GO:0016491">
    <property type="term" value="F:oxidoreductase activity"/>
    <property type="evidence" value="ECO:0007669"/>
    <property type="project" value="UniProtKB-KW"/>
</dbReference>
<evidence type="ECO:0000256" key="2">
    <source>
        <dbReference type="ARBA" id="ARBA00022857"/>
    </source>
</evidence>
<protein>
    <submittedName>
        <fullName evidence="5">Uncharacterized protein</fullName>
    </submittedName>
</protein>
<evidence type="ECO:0000256" key="3">
    <source>
        <dbReference type="ARBA" id="ARBA00023002"/>
    </source>
</evidence>
<comment type="caution">
    <text evidence="5">The sequence shown here is derived from an EMBL/GenBank/DDBJ whole genome shotgun (WGS) entry which is preliminary data.</text>
</comment>
<organism evidence="5 6">
    <name type="scientific">Tribonema minus</name>
    <dbReference type="NCBI Taxonomy" id="303371"/>
    <lineage>
        <taxon>Eukaryota</taxon>
        <taxon>Sar</taxon>
        <taxon>Stramenopiles</taxon>
        <taxon>Ochrophyta</taxon>
        <taxon>PX clade</taxon>
        <taxon>Xanthophyceae</taxon>
        <taxon>Tribonematales</taxon>
        <taxon>Tribonemataceae</taxon>
        <taxon>Tribonema</taxon>
    </lineage>
</organism>
<dbReference type="Proteomes" id="UP000664859">
    <property type="component" value="Unassembled WGS sequence"/>
</dbReference>
<evidence type="ECO:0000313" key="6">
    <source>
        <dbReference type="Proteomes" id="UP000664859"/>
    </source>
</evidence>
<evidence type="ECO:0000256" key="4">
    <source>
        <dbReference type="RuleBase" id="RU000363"/>
    </source>
</evidence>
<sequence length="364" mass="38558">MAASARAPILITGASQGIGLAICQGIISKPEGFHVLMGCRDVDKGKKAMEELKEGPGSAEVIRLDVTNADHIAAVAETIRTRFSGQLSAVVNNAGVGLDLPFQSATPTPETCQTTLAINYHGAVAVTAAMLPFLKAGGRVVNISSGAGAQNMDKTSEARRLELLREDLTEAEVARVARFNVTRRILSDSRVPPCASVADLTEADVAAHVARFEAAYAREVQLDLTEAEVAAHVARFEAAYAREAAAGAPLPALVDGYWLQCVLCGAAAQAYGFSKAAMNAWTRALARRRPDLAVNACSPGFVRTAMTAEYDATVELRTLRSAAAAHRTPEEGADTPVWLACDDLRGATGKFFGNGRAERDWVNY</sequence>
<proteinExistence type="inferred from homology"/>
<name>A0A836C7C3_9STRA</name>
<dbReference type="Pfam" id="PF13561">
    <property type="entry name" value="adh_short_C2"/>
    <property type="match status" value="1"/>
</dbReference>
<dbReference type="InterPro" id="IPR002347">
    <property type="entry name" value="SDR_fam"/>
</dbReference>
<dbReference type="InterPro" id="IPR036291">
    <property type="entry name" value="NAD(P)-bd_dom_sf"/>
</dbReference>
<evidence type="ECO:0000313" key="5">
    <source>
        <dbReference type="EMBL" id="KAG5175750.1"/>
    </source>
</evidence>
<dbReference type="PRINTS" id="PR00080">
    <property type="entry name" value="SDRFAMILY"/>
</dbReference>
<evidence type="ECO:0000256" key="1">
    <source>
        <dbReference type="ARBA" id="ARBA00006484"/>
    </source>
</evidence>
<dbReference type="Pfam" id="PF00106">
    <property type="entry name" value="adh_short"/>
    <property type="match status" value="1"/>
</dbReference>
<keyword evidence="3" id="KW-0560">Oxidoreductase</keyword>
<comment type="similarity">
    <text evidence="1 4">Belongs to the short-chain dehydrogenases/reductases (SDR) family.</text>
</comment>
<dbReference type="AlphaFoldDB" id="A0A836C7C3"/>
<dbReference type="OrthoDB" id="1933717at2759"/>
<accession>A0A836C7C3</accession>
<dbReference type="PANTHER" id="PTHR43963:SF6">
    <property type="entry name" value="CHAIN DEHYDROGENASE FAMILY PROTEIN, PUTATIVE (AFU_ORTHOLOGUE AFUA_3G15350)-RELATED"/>
    <property type="match status" value="1"/>
</dbReference>
<dbReference type="Gene3D" id="3.40.50.720">
    <property type="entry name" value="NAD(P)-binding Rossmann-like Domain"/>
    <property type="match status" value="2"/>
</dbReference>
<gene>
    <name evidence="5" type="ORF">JKP88DRAFT_337448</name>
</gene>
<dbReference type="EMBL" id="JAFCMP010000546">
    <property type="protein sequence ID" value="KAG5175750.1"/>
    <property type="molecule type" value="Genomic_DNA"/>
</dbReference>
<dbReference type="PANTHER" id="PTHR43963">
    <property type="entry name" value="CARBONYL REDUCTASE 1-RELATED"/>
    <property type="match status" value="1"/>
</dbReference>
<dbReference type="PRINTS" id="PR00081">
    <property type="entry name" value="GDHRDH"/>
</dbReference>
<dbReference type="SUPFAM" id="SSF51735">
    <property type="entry name" value="NAD(P)-binding Rossmann-fold domains"/>
    <property type="match status" value="1"/>
</dbReference>